<comment type="caution">
    <text evidence="4">The sequence shown here is derived from an EMBL/GenBank/DDBJ whole genome shotgun (WGS) entry which is preliminary data.</text>
</comment>
<dbReference type="Gene3D" id="2.160.20.10">
    <property type="entry name" value="Single-stranded right-handed beta-helix, Pectin lyase-like"/>
    <property type="match status" value="3"/>
</dbReference>
<evidence type="ECO:0000313" key="4">
    <source>
        <dbReference type="EMBL" id="PQO32650.1"/>
    </source>
</evidence>
<sequence>MPKLRSAVPLLLLILFVEQSPLAEAATLRVPEDHKTIQAAINAAASGDTVLVGPGTYRERIQLKDKITLRSAGDDTQGKLGLMRAEQTIIDGTDGNEDSPGIAMAEDATLDGFSVTGIGSYDEDAWNQHHASQGEEQSEEHIGKPGIAGISVIGIADCRVINNIVHHVGYTGIVIIGAEGKRVSPKILRNVTYRNMGGGIGVMTYSSPTVEANTCFENFYAGIGHANHASPMVINNSCYGNIRAGIGISEGSSPVVRGNKCYENRRAGIGIRTGKDTGPLVEHNECYDNHMAGIGVREDATPTLRLNRCYRNREAGIGCRTGASPVIERNDCFQNEMSGIGAQQDARPIIVGNHCFENQESGIGIRDKAKAIVIRNRCTDNKTVAIGVQNESQVQIIDNQLSRTGGMPPMIAIQGSSRASISNNIITGGGVAGVLVQGTATISGNHFHGNGPRKGPGPPNFAVWVHEGSSVDFIDNQIEGWRHALFASKAEQIRAIHNTTRRFMETAIVIHDSTQPANAFDNIALSDGKKDESVRVTGQQAVVTNNILRPEKDTKDALPE</sequence>
<keyword evidence="1" id="KW-0677">Repeat</keyword>
<accession>A0A2S8FKU7</accession>
<dbReference type="InterPro" id="IPR051550">
    <property type="entry name" value="SCF-Subunits/Alg-Epimerases"/>
</dbReference>
<dbReference type="InterPro" id="IPR011050">
    <property type="entry name" value="Pectin_lyase_fold/virulence"/>
</dbReference>
<gene>
    <name evidence="4" type="ORF">C5Y83_20830</name>
</gene>
<dbReference type="PANTHER" id="PTHR22990">
    <property type="entry name" value="F-BOX ONLY PROTEIN"/>
    <property type="match status" value="1"/>
</dbReference>
<dbReference type="InterPro" id="IPR006626">
    <property type="entry name" value="PbH1"/>
</dbReference>
<proteinExistence type="predicted"/>
<evidence type="ECO:0000313" key="5">
    <source>
        <dbReference type="Proteomes" id="UP000238322"/>
    </source>
</evidence>
<evidence type="ECO:0000256" key="2">
    <source>
        <dbReference type="SAM" id="SignalP"/>
    </source>
</evidence>
<feature type="domain" description="Right handed beta helix" evidence="3">
    <location>
        <begin position="148"/>
        <end position="299"/>
    </location>
</feature>
<dbReference type="Proteomes" id="UP000238322">
    <property type="component" value="Unassembled WGS sequence"/>
</dbReference>
<dbReference type="SMART" id="SM00710">
    <property type="entry name" value="PbH1"/>
    <property type="match status" value="9"/>
</dbReference>
<dbReference type="InterPro" id="IPR012334">
    <property type="entry name" value="Pectin_lyas_fold"/>
</dbReference>
<organism evidence="4 5">
    <name type="scientific">Blastopirellula marina</name>
    <dbReference type="NCBI Taxonomy" id="124"/>
    <lineage>
        <taxon>Bacteria</taxon>
        <taxon>Pseudomonadati</taxon>
        <taxon>Planctomycetota</taxon>
        <taxon>Planctomycetia</taxon>
        <taxon>Pirellulales</taxon>
        <taxon>Pirellulaceae</taxon>
        <taxon>Blastopirellula</taxon>
    </lineage>
</organism>
<name>A0A2S8FKU7_9BACT</name>
<dbReference type="SUPFAM" id="SSF51126">
    <property type="entry name" value="Pectin lyase-like"/>
    <property type="match status" value="3"/>
</dbReference>
<dbReference type="PANTHER" id="PTHR22990:SF15">
    <property type="entry name" value="F-BOX ONLY PROTEIN 10"/>
    <property type="match status" value="1"/>
</dbReference>
<evidence type="ECO:0000259" key="3">
    <source>
        <dbReference type="Pfam" id="PF13229"/>
    </source>
</evidence>
<dbReference type="OrthoDB" id="225534at2"/>
<dbReference type="InterPro" id="IPR039448">
    <property type="entry name" value="Beta_helix"/>
</dbReference>
<dbReference type="RefSeq" id="WP_105331661.1">
    <property type="nucleotide sequence ID" value="NZ_PUHY01000012.1"/>
</dbReference>
<dbReference type="EMBL" id="PUHY01000012">
    <property type="protein sequence ID" value="PQO32650.1"/>
    <property type="molecule type" value="Genomic_DNA"/>
</dbReference>
<protein>
    <recommendedName>
        <fullName evidence="3">Right handed beta helix domain-containing protein</fullName>
    </recommendedName>
</protein>
<reference evidence="4 5" key="1">
    <citation type="submission" date="2018-02" db="EMBL/GenBank/DDBJ databases">
        <title>Comparative genomes isolates from brazilian mangrove.</title>
        <authorList>
            <person name="Araujo J.E."/>
            <person name="Taketani R.G."/>
            <person name="Silva M.C.P."/>
            <person name="Loureco M.V."/>
            <person name="Andreote F.D."/>
        </authorList>
    </citation>
    <scope>NUCLEOTIDE SEQUENCE [LARGE SCALE GENOMIC DNA]</scope>
    <source>
        <strain evidence="4 5">Hex-1 MGV</strain>
    </source>
</reference>
<dbReference type="Pfam" id="PF13229">
    <property type="entry name" value="Beta_helix"/>
    <property type="match status" value="2"/>
</dbReference>
<dbReference type="AlphaFoldDB" id="A0A2S8FKU7"/>
<feature type="signal peptide" evidence="2">
    <location>
        <begin position="1"/>
        <end position="25"/>
    </location>
</feature>
<feature type="domain" description="Right handed beta helix" evidence="3">
    <location>
        <begin position="386"/>
        <end position="545"/>
    </location>
</feature>
<evidence type="ECO:0000256" key="1">
    <source>
        <dbReference type="ARBA" id="ARBA00022737"/>
    </source>
</evidence>
<feature type="chain" id="PRO_5015578277" description="Right handed beta helix domain-containing protein" evidence="2">
    <location>
        <begin position="26"/>
        <end position="560"/>
    </location>
</feature>
<keyword evidence="2" id="KW-0732">Signal</keyword>